<keyword evidence="5 6" id="KW-0472">Membrane</keyword>
<dbReference type="Proteomes" id="UP001370490">
    <property type="component" value="Unassembled WGS sequence"/>
</dbReference>
<dbReference type="InterPro" id="IPR011701">
    <property type="entry name" value="MFS"/>
</dbReference>
<evidence type="ECO:0000256" key="1">
    <source>
        <dbReference type="ARBA" id="ARBA00004141"/>
    </source>
</evidence>
<feature type="transmembrane region" description="Helical" evidence="6">
    <location>
        <begin position="247"/>
        <end position="268"/>
    </location>
</feature>
<feature type="transmembrane region" description="Helical" evidence="6">
    <location>
        <begin position="336"/>
        <end position="356"/>
    </location>
</feature>
<dbReference type="GO" id="GO:0022857">
    <property type="term" value="F:transmembrane transporter activity"/>
    <property type="evidence" value="ECO:0007669"/>
    <property type="project" value="InterPro"/>
</dbReference>
<feature type="non-terminal residue" evidence="8">
    <location>
        <position position="1"/>
    </location>
</feature>
<dbReference type="Pfam" id="PF07690">
    <property type="entry name" value="MFS_1"/>
    <property type="match status" value="1"/>
</dbReference>
<dbReference type="InterPro" id="IPR036259">
    <property type="entry name" value="MFS_trans_sf"/>
</dbReference>
<dbReference type="EMBL" id="JBAMMX010000002">
    <property type="protein sequence ID" value="KAK6946465.1"/>
    <property type="molecule type" value="Genomic_DNA"/>
</dbReference>
<feature type="transmembrane region" description="Helical" evidence="6">
    <location>
        <begin position="377"/>
        <end position="395"/>
    </location>
</feature>
<dbReference type="SUPFAM" id="SSF103473">
    <property type="entry name" value="MFS general substrate transporter"/>
    <property type="match status" value="1"/>
</dbReference>
<dbReference type="InterPro" id="IPR020846">
    <property type="entry name" value="MFS_dom"/>
</dbReference>
<evidence type="ECO:0000313" key="9">
    <source>
        <dbReference type="Proteomes" id="UP001370490"/>
    </source>
</evidence>
<evidence type="ECO:0000256" key="2">
    <source>
        <dbReference type="ARBA" id="ARBA00022448"/>
    </source>
</evidence>
<feature type="transmembrane region" description="Helical" evidence="6">
    <location>
        <begin position="12"/>
        <end position="30"/>
    </location>
</feature>
<feature type="transmembrane region" description="Helical" evidence="6">
    <location>
        <begin position="106"/>
        <end position="132"/>
    </location>
</feature>
<accession>A0AAN8W737</accession>
<dbReference type="PRINTS" id="PR01035">
    <property type="entry name" value="TCRTETA"/>
</dbReference>
<dbReference type="InterPro" id="IPR001958">
    <property type="entry name" value="Tet-R_TetA/multi-R_MdtG-like"/>
</dbReference>
<reference evidence="8 9" key="1">
    <citation type="submission" date="2023-12" db="EMBL/GenBank/DDBJ databases">
        <title>A high-quality genome assembly for Dillenia turbinata (Dilleniales).</title>
        <authorList>
            <person name="Chanderbali A."/>
        </authorList>
    </citation>
    <scope>NUCLEOTIDE SEQUENCE [LARGE SCALE GENOMIC DNA]</scope>
    <source>
        <strain evidence="8">LSX21</strain>
        <tissue evidence="8">Leaf</tissue>
    </source>
</reference>
<dbReference type="PANTHER" id="PTHR23504:SF95">
    <property type="entry name" value="MAJOR FACILITATOR SUPERFAMILY PROTEIN"/>
    <property type="match status" value="1"/>
</dbReference>
<dbReference type="Gene3D" id="1.20.1250.20">
    <property type="entry name" value="MFS general substrate transporter like domains"/>
    <property type="match status" value="1"/>
</dbReference>
<feature type="transmembrane region" description="Helical" evidence="6">
    <location>
        <begin position="401"/>
        <end position="420"/>
    </location>
</feature>
<evidence type="ECO:0000256" key="3">
    <source>
        <dbReference type="ARBA" id="ARBA00022692"/>
    </source>
</evidence>
<evidence type="ECO:0000256" key="6">
    <source>
        <dbReference type="SAM" id="Phobius"/>
    </source>
</evidence>
<evidence type="ECO:0000313" key="8">
    <source>
        <dbReference type="EMBL" id="KAK6946465.1"/>
    </source>
</evidence>
<sequence length="442" mass="47845">RSMEQLGSLRHLYVTLFLSSYSTFMVIPAITDVTMLALCPGKDQCSLAIYLSGFQQAIIGVGSLMMMPLIGNLSDAYGRKALLTLPMTVSIIPLAILAYSRTTSFFYAYYVLKTLTAMVSEGGVQCLALAYVADCVSEQERISAFGFITGIASAAFVIGTLTTRFISTTTTFQVATLVSMLAAVYMRIFLKETRKHDDVSSEALLKDETSDAYLDENSLENMQVFKKVPSIEDLLCLLRSSSTFSHAAIVAFFSSLADGGMQASLMYFLKARFQFSKDQFAEIMLIVGVAGTVSQLLVMPVMATFVQEEKLLSLGLFMGCVTMLLNSISWTAWVPYAVAVLCLFGYFAPPCLRSIISKQAGPNDQGKAQGCISGISSFANIVSPLIFSPLTALFLSESAPFKFPGFSIMCIGLASLIAFIQSLIIKTKSPSETPQGPVCDAC</sequence>
<keyword evidence="2" id="KW-0813">Transport</keyword>
<evidence type="ECO:0000256" key="5">
    <source>
        <dbReference type="ARBA" id="ARBA00023136"/>
    </source>
</evidence>
<dbReference type="CDD" id="cd17330">
    <property type="entry name" value="MFS_SLC46_TetA_like"/>
    <property type="match status" value="1"/>
</dbReference>
<feature type="domain" description="Major facilitator superfamily (MFS) profile" evidence="7">
    <location>
        <begin position="8"/>
        <end position="430"/>
    </location>
</feature>
<organism evidence="8 9">
    <name type="scientific">Dillenia turbinata</name>
    <dbReference type="NCBI Taxonomy" id="194707"/>
    <lineage>
        <taxon>Eukaryota</taxon>
        <taxon>Viridiplantae</taxon>
        <taxon>Streptophyta</taxon>
        <taxon>Embryophyta</taxon>
        <taxon>Tracheophyta</taxon>
        <taxon>Spermatophyta</taxon>
        <taxon>Magnoliopsida</taxon>
        <taxon>eudicotyledons</taxon>
        <taxon>Gunneridae</taxon>
        <taxon>Pentapetalae</taxon>
        <taxon>Dilleniales</taxon>
        <taxon>Dilleniaceae</taxon>
        <taxon>Dillenia</taxon>
    </lineage>
</organism>
<feature type="transmembrane region" description="Helical" evidence="6">
    <location>
        <begin position="280"/>
        <end position="299"/>
    </location>
</feature>
<dbReference type="PROSITE" id="PS50850">
    <property type="entry name" value="MFS"/>
    <property type="match status" value="1"/>
</dbReference>
<dbReference type="GO" id="GO:0016020">
    <property type="term" value="C:membrane"/>
    <property type="evidence" value="ECO:0007669"/>
    <property type="project" value="UniProtKB-SubCell"/>
</dbReference>
<evidence type="ECO:0000259" key="7">
    <source>
        <dbReference type="PROSITE" id="PS50850"/>
    </source>
</evidence>
<dbReference type="AlphaFoldDB" id="A0AAN8W737"/>
<protein>
    <submittedName>
        <fullName evidence="8">Major facilitator superfamily</fullName>
    </submittedName>
</protein>
<comment type="caution">
    <text evidence="8">The sequence shown here is derived from an EMBL/GenBank/DDBJ whole genome shotgun (WGS) entry which is preliminary data.</text>
</comment>
<dbReference type="PANTHER" id="PTHR23504">
    <property type="entry name" value="MAJOR FACILITATOR SUPERFAMILY DOMAIN-CONTAINING PROTEIN 10"/>
    <property type="match status" value="1"/>
</dbReference>
<keyword evidence="4 6" id="KW-1133">Transmembrane helix</keyword>
<feature type="transmembrane region" description="Helical" evidence="6">
    <location>
        <begin position="172"/>
        <end position="190"/>
    </location>
</feature>
<feature type="transmembrane region" description="Helical" evidence="6">
    <location>
        <begin position="50"/>
        <end position="70"/>
    </location>
</feature>
<keyword evidence="3 6" id="KW-0812">Transmembrane</keyword>
<feature type="transmembrane region" description="Helical" evidence="6">
    <location>
        <begin position="144"/>
        <end position="166"/>
    </location>
</feature>
<comment type="subcellular location">
    <subcellularLocation>
        <location evidence="1">Membrane</location>
        <topology evidence="1">Multi-pass membrane protein</topology>
    </subcellularLocation>
</comment>
<feature type="transmembrane region" description="Helical" evidence="6">
    <location>
        <begin position="311"/>
        <end position="330"/>
    </location>
</feature>
<evidence type="ECO:0000256" key="4">
    <source>
        <dbReference type="ARBA" id="ARBA00022989"/>
    </source>
</evidence>
<name>A0AAN8W737_9MAGN</name>
<gene>
    <name evidence="8" type="ORF">RJ641_014009</name>
</gene>
<proteinExistence type="predicted"/>
<feature type="transmembrane region" description="Helical" evidence="6">
    <location>
        <begin position="82"/>
        <end position="100"/>
    </location>
</feature>
<keyword evidence="9" id="KW-1185">Reference proteome</keyword>